<organism evidence="1 2">
    <name type="scientific">Triplophysa rosa</name>
    <name type="common">Cave loach</name>
    <dbReference type="NCBI Taxonomy" id="992332"/>
    <lineage>
        <taxon>Eukaryota</taxon>
        <taxon>Metazoa</taxon>
        <taxon>Chordata</taxon>
        <taxon>Craniata</taxon>
        <taxon>Vertebrata</taxon>
        <taxon>Euteleostomi</taxon>
        <taxon>Actinopterygii</taxon>
        <taxon>Neopterygii</taxon>
        <taxon>Teleostei</taxon>
        <taxon>Ostariophysi</taxon>
        <taxon>Cypriniformes</taxon>
        <taxon>Nemacheilidae</taxon>
        <taxon>Triplophysa</taxon>
    </lineage>
</organism>
<accession>A0A9W7WAW0</accession>
<name>A0A9W7WAW0_TRIRA</name>
<keyword evidence="2" id="KW-1185">Reference proteome</keyword>
<proteinExistence type="predicted"/>
<dbReference type="Proteomes" id="UP001059041">
    <property type="component" value="Linkage Group LG24"/>
</dbReference>
<evidence type="ECO:0000313" key="1">
    <source>
        <dbReference type="EMBL" id="KAI7792049.1"/>
    </source>
</evidence>
<dbReference type="EMBL" id="JAFHDT010000024">
    <property type="protein sequence ID" value="KAI7792049.1"/>
    <property type="molecule type" value="Genomic_DNA"/>
</dbReference>
<gene>
    <name evidence="1" type="ORF">IRJ41_020280</name>
</gene>
<dbReference type="AlphaFoldDB" id="A0A9W7WAW0"/>
<comment type="caution">
    <text evidence="1">The sequence shown here is derived from an EMBL/GenBank/DDBJ whole genome shotgun (WGS) entry which is preliminary data.</text>
</comment>
<reference evidence="1" key="1">
    <citation type="submission" date="2021-02" db="EMBL/GenBank/DDBJ databases">
        <title>Comparative genomics reveals that relaxation of natural selection precedes convergent phenotypic evolution of cavefish.</title>
        <authorList>
            <person name="Peng Z."/>
        </authorList>
    </citation>
    <scope>NUCLEOTIDE SEQUENCE</scope>
    <source>
        <tissue evidence="1">Muscle</tissue>
    </source>
</reference>
<evidence type="ECO:0000313" key="2">
    <source>
        <dbReference type="Proteomes" id="UP001059041"/>
    </source>
</evidence>
<protein>
    <submittedName>
        <fullName evidence="1">Uncharacterized protein</fullName>
    </submittedName>
</protein>
<sequence>MMDCAIECVQKTTWSTAERNKKGLASTNETVKRRCRDFPRSCCLLNIAGRMLQRITARLNMIISREKLLRPR</sequence>